<reference evidence="2 3" key="1">
    <citation type="submission" date="2017-12" db="EMBL/GenBank/DDBJ databases">
        <title>Genomes of bacteria within cyanobacterial aggregates.</title>
        <authorList>
            <person name="Cai H."/>
        </authorList>
    </citation>
    <scope>NUCLEOTIDE SEQUENCE [LARGE SCALE GENOMIC DNA]</scope>
    <source>
        <strain evidence="2 3">TH16</strain>
        <plasmid evidence="2 3">unnamed1</plasmid>
    </source>
</reference>
<dbReference type="InterPro" id="IPR041796">
    <property type="entry name" value="Mre11_N"/>
</dbReference>
<keyword evidence="1" id="KW-0378">Hydrolase</keyword>
<dbReference type="EMBL" id="CP025613">
    <property type="protein sequence ID" value="AUN33098.1"/>
    <property type="molecule type" value="Genomic_DNA"/>
</dbReference>
<dbReference type="InterPro" id="IPR004843">
    <property type="entry name" value="Calcineurin-like_PHP"/>
</dbReference>
<dbReference type="PANTHER" id="PTHR30337:SF7">
    <property type="entry name" value="PHOSPHOESTERASE"/>
    <property type="match status" value="1"/>
</dbReference>
<evidence type="ECO:0000313" key="3">
    <source>
        <dbReference type="Proteomes" id="UP000234752"/>
    </source>
</evidence>
<sequence>MRFLHAADIHLDSPLLGLAARAGDRAEMLVGATRRALVRLVDLAVEEQVAFLIIAGDLYDGDWRDFMTGLFFAEQMARLERAGIPVYLLRGNHDAESTMTRRLSLPPNVHVFDHRKPQSFRLDELGVALHGRSFHTRDVTDNLVPSYPAPVAGLLNIGVLHTALEGKPPHARYAPCSPADLKAKGYDYWALGHVHERAVIDRDPWIIFPGNLQGRHANETGPKGATLVTVAAGRITDAAHVVLDDVRWVRVAVALDGAEGERDLADRIAAALDAARTDAGDRTLVVRLALTGATALHRRLKADPVWLSAEAEQAAARAGGDIWIERIVTDTHDPARGAAPTGDALAELTAVLAALKNDEQALSPLLDDIAQLKARLPERALTDLGLEDEGALAALLEDAEALLLDRLSAGEG</sequence>
<dbReference type="Proteomes" id="UP000234752">
    <property type="component" value="Plasmid unnamed1"/>
</dbReference>
<name>A0A2K9NJ33_9PROT</name>
<dbReference type="InterPro" id="IPR014576">
    <property type="entry name" value="Pesterase_YhaO"/>
</dbReference>
<accession>A0A2K9NJ33</accession>
<dbReference type="AlphaFoldDB" id="A0A2K9NJ33"/>
<dbReference type="RefSeq" id="WP_102114619.1">
    <property type="nucleotide sequence ID" value="NZ_BMGN01000019.1"/>
</dbReference>
<dbReference type="PIRSF" id="PIRSF033091">
    <property type="entry name" value="Pesterase_YhaO"/>
    <property type="match status" value="1"/>
</dbReference>
<organism evidence="2 3">
    <name type="scientific">Niveispirillum cyanobacteriorum</name>
    <dbReference type="NCBI Taxonomy" id="1612173"/>
    <lineage>
        <taxon>Bacteria</taxon>
        <taxon>Pseudomonadati</taxon>
        <taxon>Pseudomonadota</taxon>
        <taxon>Alphaproteobacteria</taxon>
        <taxon>Rhodospirillales</taxon>
        <taxon>Azospirillaceae</taxon>
        <taxon>Niveispirillum</taxon>
    </lineage>
</organism>
<keyword evidence="2" id="KW-0540">Nuclease</keyword>
<evidence type="ECO:0000313" key="2">
    <source>
        <dbReference type="EMBL" id="AUN33098.1"/>
    </source>
</evidence>
<dbReference type="InterPro" id="IPR050535">
    <property type="entry name" value="DNA_Repair-Maintenance_Comp"/>
</dbReference>
<proteinExistence type="predicted"/>
<gene>
    <name evidence="2" type="ORF">C0V82_22085</name>
</gene>
<protein>
    <submittedName>
        <fullName evidence="2">DNA repair exonuclease</fullName>
    </submittedName>
</protein>
<keyword evidence="3" id="KW-1185">Reference proteome</keyword>
<dbReference type="Pfam" id="PF00149">
    <property type="entry name" value="Metallophos"/>
    <property type="match status" value="1"/>
</dbReference>
<dbReference type="CDD" id="cd00840">
    <property type="entry name" value="MPP_Mre11_N"/>
    <property type="match status" value="1"/>
</dbReference>
<dbReference type="KEGG" id="ncb:C0V82_22085"/>
<evidence type="ECO:0000256" key="1">
    <source>
        <dbReference type="ARBA" id="ARBA00022801"/>
    </source>
</evidence>
<dbReference type="SUPFAM" id="SSF56300">
    <property type="entry name" value="Metallo-dependent phosphatases"/>
    <property type="match status" value="1"/>
</dbReference>
<dbReference type="PANTHER" id="PTHR30337">
    <property type="entry name" value="COMPONENT OF ATP-DEPENDENT DSDNA EXONUCLEASE"/>
    <property type="match status" value="1"/>
</dbReference>
<dbReference type="InterPro" id="IPR029052">
    <property type="entry name" value="Metallo-depent_PP-like"/>
</dbReference>
<keyword evidence="2" id="KW-0269">Exonuclease</keyword>
<dbReference type="Gene3D" id="3.60.21.10">
    <property type="match status" value="1"/>
</dbReference>
<geneLocation type="plasmid" evidence="2 3">
    <name>unnamed1</name>
</geneLocation>
<dbReference type="OrthoDB" id="9773856at2"/>
<keyword evidence="2" id="KW-0614">Plasmid</keyword>
<dbReference type="GO" id="GO:0004527">
    <property type="term" value="F:exonuclease activity"/>
    <property type="evidence" value="ECO:0007669"/>
    <property type="project" value="UniProtKB-KW"/>
</dbReference>